<dbReference type="EMBL" id="JBANQN010000001">
    <property type="protein sequence ID" value="KAK6802880.1"/>
    <property type="molecule type" value="Genomic_DNA"/>
</dbReference>
<sequence>MILLVQDQVTSSLSSNIRNYLGSKITQTPLVNVYLTWQGLYNVKVLGIGREGEGLYLLKEYVTPTTNAISFKHQAEGILWHLRLGHPSSTVMHHIPFISKYVSNNIQYKCHILAKHHRSSFPTSSSKTLACFDLIHVDLWKPTYDKKYYFVTIIDDYNKYKWICLLHSKNVRLLLS</sequence>
<dbReference type="PANTHER" id="PTHR42648">
    <property type="entry name" value="TRANSPOSASE, PUTATIVE-RELATED"/>
    <property type="match status" value="1"/>
</dbReference>
<evidence type="ECO:0000313" key="1">
    <source>
        <dbReference type="EMBL" id="KAK6802880.1"/>
    </source>
</evidence>
<evidence type="ECO:0000313" key="2">
    <source>
        <dbReference type="Proteomes" id="UP001371456"/>
    </source>
</evidence>
<dbReference type="Proteomes" id="UP001371456">
    <property type="component" value="Unassembled WGS sequence"/>
</dbReference>
<keyword evidence="2" id="KW-1185">Reference proteome</keyword>
<protein>
    <recommendedName>
        <fullName evidence="3">GAG-pre-integrase domain-containing protein</fullName>
    </recommendedName>
</protein>
<dbReference type="InterPro" id="IPR039537">
    <property type="entry name" value="Retrotran_Ty1/copia-like"/>
</dbReference>
<accession>A0AAN8UAK2</accession>
<reference evidence="1 2" key="1">
    <citation type="submission" date="2024-02" db="EMBL/GenBank/DDBJ databases">
        <title>de novo genome assembly of Solanum bulbocastanum strain 11H21.</title>
        <authorList>
            <person name="Hosaka A.J."/>
        </authorList>
    </citation>
    <scope>NUCLEOTIDE SEQUENCE [LARGE SCALE GENOMIC DNA]</scope>
    <source>
        <tissue evidence="1">Young leaves</tissue>
    </source>
</reference>
<dbReference type="PANTHER" id="PTHR42648:SF31">
    <property type="entry name" value="RNA-DIRECTED DNA POLYMERASE"/>
    <property type="match status" value="1"/>
</dbReference>
<comment type="caution">
    <text evidence="1">The sequence shown here is derived from an EMBL/GenBank/DDBJ whole genome shotgun (WGS) entry which is preliminary data.</text>
</comment>
<proteinExistence type="predicted"/>
<evidence type="ECO:0008006" key="3">
    <source>
        <dbReference type="Google" id="ProtNLM"/>
    </source>
</evidence>
<gene>
    <name evidence="1" type="ORF">RDI58_000664</name>
</gene>
<name>A0AAN8UAK2_SOLBU</name>
<dbReference type="AlphaFoldDB" id="A0AAN8UAK2"/>
<organism evidence="1 2">
    <name type="scientific">Solanum bulbocastanum</name>
    <name type="common">Wild potato</name>
    <dbReference type="NCBI Taxonomy" id="147425"/>
    <lineage>
        <taxon>Eukaryota</taxon>
        <taxon>Viridiplantae</taxon>
        <taxon>Streptophyta</taxon>
        <taxon>Embryophyta</taxon>
        <taxon>Tracheophyta</taxon>
        <taxon>Spermatophyta</taxon>
        <taxon>Magnoliopsida</taxon>
        <taxon>eudicotyledons</taxon>
        <taxon>Gunneridae</taxon>
        <taxon>Pentapetalae</taxon>
        <taxon>asterids</taxon>
        <taxon>lamiids</taxon>
        <taxon>Solanales</taxon>
        <taxon>Solanaceae</taxon>
        <taxon>Solanoideae</taxon>
        <taxon>Solaneae</taxon>
        <taxon>Solanum</taxon>
    </lineage>
</organism>